<sequence length="133" mass="14826">MTLFVAGVLRTERRRRKTRRNRRVLTPFRQAVLVLRWFRDAIPVHRLATDHKISIATAYRYLHEGITALAAHAPDLHQVLADRHARGDTHVILDGTLIPTDSGRTSRTTAAPSSWCCAPVCPARSTTSAVAPI</sequence>
<dbReference type="EMBL" id="JBHUKU010000033">
    <property type="protein sequence ID" value="MFD2465474.1"/>
    <property type="molecule type" value="Genomic_DNA"/>
</dbReference>
<accession>A0ABW5GXE6</accession>
<name>A0ABW5GXE6_9PSEU</name>
<evidence type="ECO:0000313" key="2">
    <source>
        <dbReference type="Proteomes" id="UP001597419"/>
    </source>
</evidence>
<gene>
    <name evidence="1" type="ORF">ACFSYJ_43125</name>
</gene>
<organism evidence="1 2">
    <name type="scientific">Amycolatopsis samaneae</name>
    <dbReference type="NCBI Taxonomy" id="664691"/>
    <lineage>
        <taxon>Bacteria</taxon>
        <taxon>Bacillati</taxon>
        <taxon>Actinomycetota</taxon>
        <taxon>Actinomycetes</taxon>
        <taxon>Pseudonocardiales</taxon>
        <taxon>Pseudonocardiaceae</taxon>
        <taxon>Amycolatopsis</taxon>
    </lineage>
</organism>
<dbReference type="RefSeq" id="WP_378214285.1">
    <property type="nucleotide sequence ID" value="NZ_BAABHG010000021.1"/>
</dbReference>
<protein>
    <submittedName>
        <fullName evidence="1">Uncharacterized protein</fullName>
    </submittedName>
</protein>
<dbReference type="Proteomes" id="UP001597419">
    <property type="component" value="Unassembled WGS sequence"/>
</dbReference>
<reference evidence="2" key="1">
    <citation type="journal article" date="2019" name="Int. J. Syst. Evol. Microbiol.">
        <title>The Global Catalogue of Microorganisms (GCM) 10K type strain sequencing project: providing services to taxonomists for standard genome sequencing and annotation.</title>
        <authorList>
            <consortium name="The Broad Institute Genomics Platform"/>
            <consortium name="The Broad Institute Genome Sequencing Center for Infectious Disease"/>
            <person name="Wu L."/>
            <person name="Ma J."/>
        </authorList>
    </citation>
    <scope>NUCLEOTIDE SEQUENCE [LARGE SCALE GENOMIC DNA]</scope>
    <source>
        <strain evidence="2">CGMCC 4.7643</strain>
    </source>
</reference>
<proteinExistence type="predicted"/>
<keyword evidence="2" id="KW-1185">Reference proteome</keyword>
<comment type="caution">
    <text evidence="1">The sequence shown here is derived from an EMBL/GenBank/DDBJ whole genome shotgun (WGS) entry which is preliminary data.</text>
</comment>
<evidence type="ECO:0000313" key="1">
    <source>
        <dbReference type="EMBL" id="MFD2465474.1"/>
    </source>
</evidence>